<keyword evidence="2" id="KW-1185">Reference proteome</keyword>
<dbReference type="EMBL" id="BSOZ01000041">
    <property type="protein sequence ID" value="GLS05285.1"/>
    <property type="molecule type" value="Genomic_DNA"/>
</dbReference>
<comment type="caution">
    <text evidence="1">The sequence shown here is derived from an EMBL/GenBank/DDBJ whole genome shotgun (WGS) entry which is preliminary data.</text>
</comment>
<protein>
    <recommendedName>
        <fullName evidence="3">DUF4279 domain-containing protein</fullName>
    </recommendedName>
</protein>
<dbReference type="Proteomes" id="UP001156836">
    <property type="component" value="Unassembled WGS sequence"/>
</dbReference>
<reference evidence="2" key="1">
    <citation type="journal article" date="2019" name="Int. J. Syst. Evol. Microbiol.">
        <title>The Global Catalogue of Microorganisms (GCM) 10K type strain sequencing project: providing services to taxonomists for standard genome sequencing and annotation.</title>
        <authorList>
            <consortium name="The Broad Institute Genomics Platform"/>
            <consortium name="The Broad Institute Genome Sequencing Center for Infectious Disease"/>
            <person name="Wu L."/>
            <person name="Ma J."/>
        </authorList>
    </citation>
    <scope>NUCLEOTIDE SEQUENCE [LARGE SCALE GENOMIC DNA]</scope>
    <source>
        <strain evidence="2">NBRC 104970</strain>
    </source>
</reference>
<dbReference type="RefSeq" id="WP_018748459.1">
    <property type="nucleotide sequence ID" value="NZ_BSOZ01000041.1"/>
</dbReference>
<evidence type="ECO:0000313" key="1">
    <source>
        <dbReference type="EMBL" id="GLS05285.1"/>
    </source>
</evidence>
<organism evidence="1 2">
    <name type="scientific">Chitiniphilus shinanonensis</name>
    <dbReference type="NCBI Taxonomy" id="553088"/>
    <lineage>
        <taxon>Bacteria</taxon>
        <taxon>Pseudomonadati</taxon>
        <taxon>Pseudomonadota</taxon>
        <taxon>Betaproteobacteria</taxon>
        <taxon>Neisseriales</taxon>
        <taxon>Chitinibacteraceae</taxon>
        <taxon>Chitiniphilus</taxon>
    </lineage>
</organism>
<accession>A0ABQ6BVT5</accession>
<evidence type="ECO:0008006" key="3">
    <source>
        <dbReference type="Google" id="ProtNLM"/>
    </source>
</evidence>
<name>A0ABQ6BVT5_9NEIS</name>
<gene>
    <name evidence="1" type="ORF">GCM10007860_24350</name>
</gene>
<sequence>MNVEATGYHEVGTPRVTPKGKALEGFYKETYWFYNFGALSSDDASLEIEAANRWLRDRKGFLSSFISSGGKAQYYITVGAEQHYAFELSQGLIKECAELGVGLGLEFFFEPPLDE</sequence>
<proteinExistence type="predicted"/>
<evidence type="ECO:0000313" key="2">
    <source>
        <dbReference type="Proteomes" id="UP001156836"/>
    </source>
</evidence>